<gene>
    <name evidence="5" type="ORF">TRFO_18973</name>
</gene>
<sequence length="160" mass="18561">MSKLSKFQQTKCLEITDKLIGWPICSPFIEMVDPERDGAPDYFDFIKNPMALNEVKRKLNNNEYDSISAWEHDVNLIWENAKTYNGEDTLFTHMAMEAALYFKEKMKRFPSTQEEDWTGKIQRTTKKLLEVLSHPPAELDPNGKLSTTAESDEDHQNAEE</sequence>
<dbReference type="AlphaFoldDB" id="A0A1J4KKR8"/>
<feature type="region of interest" description="Disordered" evidence="3">
    <location>
        <begin position="133"/>
        <end position="160"/>
    </location>
</feature>
<dbReference type="PRINTS" id="PR00503">
    <property type="entry name" value="BROMODOMAIN"/>
</dbReference>
<dbReference type="PANTHER" id="PTHR45926">
    <property type="entry name" value="OSJNBA0053K19.4 PROTEIN"/>
    <property type="match status" value="1"/>
</dbReference>
<dbReference type="SMART" id="SM00297">
    <property type="entry name" value="BROMO"/>
    <property type="match status" value="1"/>
</dbReference>
<dbReference type="InterPro" id="IPR001487">
    <property type="entry name" value="Bromodomain"/>
</dbReference>
<evidence type="ECO:0000259" key="4">
    <source>
        <dbReference type="PROSITE" id="PS50014"/>
    </source>
</evidence>
<evidence type="ECO:0000313" key="5">
    <source>
        <dbReference type="EMBL" id="OHT11528.1"/>
    </source>
</evidence>
<accession>A0A1J4KKR8</accession>
<dbReference type="InterPro" id="IPR036427">
    <property type="entry name" value="Bromodomain-like_sf"/>
</dbReference>
<dbReference type="Gene3D" id="1.20.920.10">
    <property type="entry name" value="Bromodomain-like"/>
    <property type="match status" value="1"/>
</dbReference>
<comment type="caution">
    <text evidence="5">The sequence shown here is derived from an EMBL/GenBank/DDBJ whole genome shotgun (WGS) entry which is preliminary data.</text>
</comment>
<keyword evidence="1 2" id="KW-0103">Bromodomain</keyword>
<dbReference type="VEuPathDB" id="TrichDB:TRFO_18973"/>
<dbReference type="PROSITE" id="PS50014">
    <property type="entry name" value="BROMODOMAIN_2"/>
    <property type="match status" value="1"/>
</dbReference>
<evidence type="ECO:0000256" key="1">
    <source>
        <dbReference type="ARBA" id="ARBA00023117"/>
    </source>
</evidence>
<feature type="domain" description="Bromo" evidence="4">
    <location>
        <begin position="20"/>
        <end position="92"/>
    </location>
</feature>
<reference evidence="5" key="1">
    <citation type="submission" date="2016-10" db="EMBL/GenBank/DDBJ databases">
        <authorList>
            <person name="Benchimol M."/>
            <person name="Almeida L.G."/>
            <person name="Vasconcelos A.T."/>
            <person name="Perreira-Neves A."/>
            <person name="Rosa I.A."/>
            <person name="Tasca T."/>
            <person name="Bogo M.R."/>
            <person name="de Souza W."/>
        </authorList>
    </citation>
    <scope>NUCLEOTIDE SEQUENCE [LARGE SCALE GENOMIC DNA]</scope>
    <source>
        <strain evidence="5">K</strain>
    </source>
</reference>
<organism evidence="5 6">
    <name type="scientific">Tritrichomonas foetus</name>
    <dbReference type="NCBI Taxonomy" id="1144522"/>
    <lineage>
        <taxon>Eukaryota</taxon>
        <taxon>Metamonada</taxon>
        <taxon>Parabasalia</taxon>
        <taxon>Tritrichomonadida</taxon>
        <taxon>Tritrichomonadidae</taxon>
        <taxon>Tritrichomonas</taxon>
    </lineage>
</organism>
<evidence type="ECO:0000256" key="2">
    <source>
        <dbReference type="PROSITE-ProRule" id="PRU00035"/>
    </source>
</evidence>
<keyword evidence="6" id="KW-1185">Reference proteome</keyword>
<protein>
    <submittedName>
        <fullName evidence="5">Bromodomain containing protein</fullName>
    </submittedName>
</protein>
<dbReference type="GeneID" id="94835195"/>
<evidence type="ECO:0000256" key="3">
    <source>
        <dbReference type="SAM" id="MobiDB-lite"/>
    </source>
</evidence>
<dbReference type="OrthoDB" id="21449at2759"/>
<dbReference type="Proteomes" id="UP000179807">
    <property type="component" value="Unassembled WGS sequence"/>
</dbReference>
<evidence type="ECO:0000313" key="6">
    <source>
        <dbReference type="Proteomes" id="UP000179807"/>
    </source>
</evidence>
<dbReference type="Pfam" id="PF00439">
    <property type="entry name" value="Bromodomain"/>
    <property type="match status" value="1"/>
</dbReference>
<dbReference type="SUPFAM" id="SSF47370">
    <property type="entry name" value="Bromodomain"/>
    <property type="match status" value="1"/>
</dbReference>
<dbReference type="RefSeq" id="XP_068364664.1">
    <property type="nucleotide sequence ID" value="XM_068500491.1"/>
</dbReference>
<dbReference type="EMBL" id="MLAK01000585">
    <property type="protein sequence ID" value="OHT11528.1"/>
    <property type="molecule type" value="Genomic_DNA"/>
</dbReference>
<dbReference type="CDD" id="cd04369">
    <property type="entry name" value="Bromodomain"/>
    <property type="match status" value="1"/>
</dbReference>
<name>A0A1J4KKR8_9EUKA</name>
<proteinExistence type="predicted"/>